<accession>A0A7C3KI36</accession>
<dbReference type="AlphaFoldDB" id="A0A7C3KI36"/>
<comment type="caution">
    <text evidence="1">The sequence shown here is derived from an EMBL/GenBank/DDBJ whole genome shotgun (WGS) entry which is preliminary data.</text>
</comment>
<protein>
    <recommendedName>
        <fullName evidence="2">Nucleotidyltransferase domain-containing protein</fullName>
    </recommendedName>
</protein>
<sequence length="272" mass="31083">MDIRPLGSLFETDTHGYVVNECAWEKIQPPWLELVEALRDRVLHEFGDRVHSFYLRGSVPRGRAIVQVSDIDSFVILSSAVMPTDEACLAKIEQDLSRQHPCCKDIEIALIEPDELEAPGSFWPALIKTQGLCVAGEDLEKAIAPFKPGSDLVFHALHLADDILETQTYLRQISGLHPQASALVKSRCGWLMRRFVRTGFELVMERENRFTRDLYPCYERFAHYYPEQESYMRKALELALKPTGDRAGLLCFFSIFGRWLVAEVDQTFVSSR</sequence>
<dbReference type="EMBL" id="DSRU01000321">
    <property type="protein sequence ID" value="HFN00429.1"/>
    <property type="molecule type" value="Genomic_DNA"/>
</dbReference>
<gene>
    <name evidence="1" type="ORF">ENR64_22310</name>
</gene>
<dbReference type="SUPFAM" id="SSF81301">
    <property type="entry name" value="Nucleotidyltransferase"/>
    <property type="match status" value="1"/>
</dbReference>
<dbReference type="Gene3D" id="3.30.460.10">
    <property type="entry name" value="Beta Polymerase, domain 2"/>
    <property type="match status" value="1"/>
</dbReference>
<dbReference type="InterPro" id="IPR043519">
    <property type="entry name" value="NT_sf"/>
</dbReference>
<evidence type="ECO:0008006" key="2">
    <source>
        <dbReference type="Google" id="ProtNLM"/>
    </source>
</evidence>
<evidence type="ECO:0000313" key="1">
    <source>
        <dbReference type="EMBL" id="HFN00429.1"/>
    </source>
</evidence>
<proteinExistence type="predicted"/>
<name>A0A7C3KI36_9CYAN</name>
<organism evidence="1">
    <name type="scientific">Oscillatoriales cyanobacterium SpSt-418</name>
    <dbReference type="NCBI Taxonomy" id="2282169"/>
    <lineage>
        <taxon>Bacteria</taxon>
        <taxon>Bacillati</taxon>
        <taxon>Cyanobacteriota</taxon>
        <taxon>Cyanophyceae</taxon>
        <taxon>Oscillatoriophycideae</taxon>
        <taxon>Oscillatoriales</taxon>
    </lineage>
</organism>
<reference evidence="1" key="1">
    <citation type="journal article" date="2020" name="mSystems">
        <title>Genome- and Community-Level Interaction Insights into Carbon Utilization and Element Cycling Functions of Hydrothermarchaeota in Hydrothermal Sediment.</title>
        <authorList>
            <person name="Zhou Z."/>
            <person name="Liu Y."/>
            <person name="Xu W."/>
            <person name="Pan J."/>
            <person name="Luo Z.H."/>
            <person name="Li M."/>
        </authorList>
    </citation>
    <scope>NUCLEOTIDE SEQUENCE [LARGE SCALE GENOMIC DNA]</scope>
    <source>
        <strain evidence="1">SpSt-418</strain>
    </source>
</reference>